<feature type="domain" description="Jacalin-type lectin" evidence="2">
    <location>
        <begin position="379"/>
        <end position="481"/>
    </location>
</feature>
<feature type="transmembrane region" description="Helical" evidence="1">
    <location>
        <begin position="55"/>
        <end position="73"/>
    </location>
</feature>
<dbReference type="GO" id="GO:0090729">
    <property type="term" value="F:toxin activity"/>
    <property type="evidence" value="ECO:0007669"/>
    <property type="project" value="InterPro"/>
</dbReference>
<evidence type="ECO:0000259" key="2">
    <source>
        <dbReference type="Pfam" id="PF01419"/>
    </source>
</evidence>
<dbReference type="EMBL" id="SPUK01000016">
    <property type="protein sequence ID" value="TQV92070.1"/>
    <property type="molecule type" value="Genomic_DNA"/>
</dbReference>
<dbReference type="InterPro" id="IPR036716">
    <property type="entry name" value="Pest_crys_N_sf"/>
</dbReference>
<comment type="caution">
    <text evidence="4">The sequence shown here is derived from an EMBL/GenBank/DDBJ whole genome shotgun (WGS) entry which is preliminary data.</text>
</comment>
<dbReference type="InterPro" id="IPR001229">
    <property type="entry name" value="Jacalin-like_lectin_dom"/>
</dbReference>
<keyword evidence="1" id="KW-0812">Transmembrane</keyword>
<evidence type="ECO:0000313" key="5">
    <source>
        <dbReference type="Proteomes" id="UP000315783"/>
    </source>
</evidence>
<dbReference type="Pfam" id="PF01419">
    <property type="entry name" value="Jacalin"/>
    <property type="match status" value="1"/>
</dbReference>
<keyword evidence="1" id="KW-0472">Membrane</keyword>
<dbReference type="PANTHER" id="PTHR37003">
    <property type="entry name" value="ENDOTOXIN_N DOMAIN-CONTAINING PROTEIN-RELATED"/>
    <property type="match status" value="1"/>
</dbReference>
<dbReference type="SUPFAM" id="SSF51101">
    <property type="entry name" value="Mannose-binding lectins"/>
    <property type="match status" value="1"/>
</dbReference>
<dbReference type="AlphaFoldDB" id="A0A545URI5"/>
<dbReference type="Gene3D" id="1.20.190.10">
    <property type="entry name" value="Pesticidal crystal protein, N-terminal domain"/>
    <property type="match status" value="2"/>
</dbReference>
<dbReference type="Gene3D" id="2.100.10.30">
    <property type="entry name" value="Jacalin-like lectin domain"/>
    <property type="match status" value="1"/>
</dbReference>
<dbReference type="OrthoDB" id="4869116at2759"/>
<dbReference type="GO" id="GO:0001907">
    <property type="term" value="P:symbiont-mediated killing of host cell"/>
    <property type="evidence" value="ECO:0007669"/>
    <property type="project" value="InterPro"/>
</dbReference>
<dbReference type="SUPFAM" id="SSF56849">
    <property type="entry name" value="delta-Endotoxin (insectocide), N-terminal domain"/>
    <property type="match status" value="1"/>
</dbReference>
<reference evidence="4 5" key="1">
    <citation type="journal article" date="2019" name="Appl. Microbiol. Biotechnol.">
        <title>Genome sequence of Isaria javanica and comparative genome analysis insights into family S53 peptidase evolution in fungal entomopathogens.</title>
        <authorList>
            <person name="Lin R."/>
            <person name="Zhang X."/>
            <person name="Xin B."/>
            <person name="Zou M."/>
            <person name="Gao Y."/>
            <person name="Qin F."/>
            <person name="Hu Q."/>
            <person name="Xie B."/>
            <person name="Cheng X."/>
        </authorList>
    </citation>
    <scope>NUCLEOTIDE SEQUENCE [LARGE SCALE GENOMIC DNA]</scope>
    <source>
        <strain evidence="4 5">IJ1G</strain>
    </source>
</reference>
<keyword evidence="1" id="KW-1133">Transmembrane helix</keyword>
<dbReference type="PANTHER" id="PTHR37003:SF2">
    <property type="entry name" value="PESTICIDAL CRYSTAL PROTEIN N-TERMINAL DOMAIN-CONTAINING PROTEIN"/>
    <property type="match status" value="1"/>
</dbReference>
<name>A0A545URI5_9HYPO</name>
<dbReference type="Pfam" id="PF03945">
    <property type="entry name" value="Endotoxin_N"/>
    <property type="match status" value="1"/>
</dbReference>
<evidence type="ECO:0000259" key="3">
    <source>
        <dbReference type="Pfam" id="PF03945"/>
    </source>
</evidence>
<evidence type="ECO:0000313" key="4">
    <source>
        <dbReference type="EMBL" id="TQV92070.1"/>
    </source>
</evidence>
<gene>
    <name evidence="4" type="ORF">IF1G_09142</name>
</gene>
<organism evidence="4 5">
    <name type="scientific">Cordyceps javanica</name>
    <dbReference type="NCBI Taxonomy" id="43265"/>
    <lineage>
        <taxon>Eukaryota</taxon>
        <taxon>Fungi</taxon>
        <taxon>Dikarya</taxon>
        <taxon>Ascomycota</taxon>
        <taxon>Pezizomycotina</taxon>
        <taxon>Sordariomycetes</taxon>
        <taxon>Hypocreomycetidae</taxon>
        <taxon>Hypocreales</taxon>
        <taxon>Cordycipitaceae</taxon>
        <taxon>Cordyceps</taxon>
    </lineage>
</organism>
<keyword evidence="5" id="KW-1185">Reference proteome</keyword>
<dbReference type="InterPro" id="IPR005639">
    <property type="entry name" value="Pest_crys_dom_I"/>
</dbReference>
<protein>
    <submittedName>
        <fullName evidence="4">Cry protein</fullName>
    </submittedName>
</protein>
<accession>A0A545URI5</accession>
<evidence type="ECO:0000256" key="1">
    <source>
        <dbReference type="SAM" id="Phobius"/>
    </source>
</evidence>
<proteinExistence type="predicted"/>
<dbReference type="Proteomes" id="UP000315783">
    <property type="component" value="Unassembled WGS sequence"/>
</dbReference>
<dbReference type="InterPro" id="IPR036404">
    <property type="entry name" value="Jacalin-like_lectin_dom_sf"/>
</dbReference>
<dbReference type="STRING" id="43265.A0A545URI5"/>
<dbReference type="InterPro" id="IPR038979">
    <property type="entry name" value="Pest_crys"/>
</dbReference>
<feature type="domain" description="Pesticidal crystal protein" evidence="3">
    <location>
        <begin position="72"/>
        <end position="199"/>
    </location>
</feature>
<sequence length="552" mass="61331">MKVNEDVVDSLIKLTTRPEGDTTLTDGSHAVLTVVGFIAMRLIKTFELLEVNASWAMAMFVLAAIAMAINVTLTSTKNVWKQVRPHVLRLIGQEIQRYHVESLESMREGLAQNMEIFQKVTKQFNTASDGDKEKMKELVRLHHNALLMFLRASMPQFQMEAYAVAALPEWAMAANIHIVMLATGIRFGKEWGYTHDFIEGIIRPEFVAKTGLGTKIRAVPKLPGTSVAALTSSNSSTMVRKRAGDKMQMGLLADAIAKGEAESWPAKLLETWKDAYSALSAPRHEVARGTDAPDYLTYAQDTYERGRAKVVPHPPDRLKPIPAKAKGLADASELRALADYDSIMIMHVLSPMEIWPYSTGEFEVPQSVYERMDREIFAGPYGRWGDTPWSRKRLPPVTPRGENITSIRVCFDESVTCLQEKIGDRWGPLEGSERSAYEHRLDLAPDEFVRDIDLTYGLHLGSLALTSDRATYGPFGTLNGTMWDHGGAYEDFPSLSVNRTGYGLSSIHLTKAGNDQAAEGIFFGFRPLHFASDTYVPTTNASYDITSLGGFV</sequence>